<reference evidence="1" key="1">
    <citation type="submission" date="2009-09" db="EMBL/GenBank/DDBJ databases">
        <authorList>
            <person name="Weinstock G."/>
            <person name="Sodergren E."/>
            <person name="Clifton S."/>
            <person name="Fulton L."/>
            <person name="Fulton B."/>
            <person name="Courtney L."/>
            <person name="Fronick C."/>
            <person name="Harrison M."/>
            <person name="Strong C."/>
            <person name="Farmer C."/>
            <person name="Delahaunty K."/>
            <person name="Markovic C."/>
            <person name="Hall O."/>
            <person name="Minx P."/>
            <person name="Tomlinson C."/>
            <person name="Mitreva M."/>
            <person name="Nelson J."/>
            <person name="Hou S."/>
            <person name="Wollam A."/>
            <person name="Pepin K.H."/>
            <person name="Johnson M."/>
            <person name="Bhonagiri V."/>
            <person name="Nash W.E."/>
            <person name="Warren W."/>
            <person name="Chinwalla A."/>
            <person name="Mardis E.R."/>
            <person name="Wilson R.K."/>
        </authorList>
    </citation>
    <scope>NUCLEOTIDE SEQUENCE [LARGE SCALE GENOMIC DNA]</scope>
    <source>
        <strain evidence="1">DSM 20583</strain>
    </source>
</reference>
<name>C9L7Z3_BLAHA</name>
<evidence type="ECO:0000313" key="1">
    <source>
        <dbReference type="EMBL" id="EEX21888.1"/>
    </source>
</evidence>
<gene>
    <name evidence="1" type="ORF">BLAHAN_05516</name>
</gene>
<dbReference type="STRING" id="537007.BLAHAN_05516"/>
<protein>
    <submittedName>
        <fullName evidence="1">Uncharacterized protein</fullName>
    </submittedName>
</protein>
<dbReference type="HOGENOM" id="CLU_2582681_0_0_9"/>
<dbReference type="Proteomes" id="UP000003755">
    <property type="component" value="Unassembled WGS sequence"/>
</dbReference>
<dbReference type="RefSeq" id="WP_003020787.1">
    <property type="nucleotide sequence ID" value="NZ_CP022413.2"/>
</dbReference>
<organism evidence="1 2">
    <name type="scientific">Blautia hansenii DSM 20583</name>
    <dbReference type="NCBI Taxonomy" id="537007"/>
    <lineage>
        <taxon>Bacteria</taxon>
        <taxon>Bacillati</taxon>
        <taxon>Bacillota</taxon>
        <taxon>Clostridia</taxon>
        <taxon>Lachnospirales</taxon>
        <taxon>Lachnospiraceae</taxon>
        <taxon>Blautia</taxon>
    </lineage>
</organism>
<dbReference type="EMBL" id="ABYU02000016">
    <property type="protein sequence ID" value="EEX21888.1"/>
    <property type="molecule type" value="Genomic_DNA"/>
</dbReference>
<dbReference type="KEGG" id="bhan:CGC63_09175"/>
<accession>C9L7Z3</accession>
<comment type="caution">
    <text evidence="1">The sequence shown here is derived from an EMBL/GenBank/DDBJ whole genome shotgun (WGS) entry which is preliminary data.</text>
</comment>
<keyword evidence="2" id="KW-1185">Reference proteome</keyword>
<proteinExistence type="predicted"/>
<sequence>MTKHDKEVLQELSKEQLIYLIEQMKSSLCKIGEACVEESKGRRPPEKAVEDIRGYIFNMPSLVDAEKTKRAIDLMMEKEK</sequence>
<dbReference type="AlphaFoldDB" id="C9L7Z3"/>
<evidence type="ECO:0000313" key="2">
    <source>
        <dbReference type="Proteomes" id="UP000003755"/>
    </source>
</evidence>